<evidence type="ECO:0000256" key="2">
    <source>
        <dbReference type="SAM" id="MobiDB-lite"/>
    </source>
</evidence>
<reference evidence="3 4" key="1">
    <citation type="submission" date="2021-03" db="EMBL/GenBank/DDBJ databases">
        <title>Genomic Encyclopedia of Type Strains, Phase III (KMG-III): the genomes of soil and plant-associated and newly described type strains.</title>
        <authorList>
            <person name="Whitman W."/>
        </authorList>
    </citation>
    <scope>NUCLEOTIDE SEQUENCE [LARGE SCALE GENOMIC DNA]</scope>
    <source>
        <strain evidence="3 4">IMMIB AFH-6</strain>
    </source>
</reference>
<evidence type="ECO:0000313" key="3">
    <source>
        <dbReference type="EMBL" id="MBP2295886.1"/>
    </source>
</evidence>
<comment type="caution">
    <text evidence="3">The sequence shown here is derived from an EMBL/GenBank/DDBJ whole genome shotgun (WGS) entry which is preliminary data.</text>
</comment>
<dbReference type="SUPFAM" id="SSF48452">
    <property type="entry name" value="TPR-like"/>
    <property type="match status" value="2"/>
</dbReference>
<dbReference type="Pfam" id="PF13432">
    <property type="entry name" value="TPR_16"/>
    <property type="match status" value="3"/>
</dbReference>
<dbReference type="RefSeq" id="WP_209770530.1">
    <property type="nucleotide sequence ID" value="NZ_JAGINP010000025.1"/>
</dbReference>
<dbReference type="PROSITE" id="PS50005">
    <property type="entry name" value="TPR"/>
    <property type="match status" value="1"/>
</dbReference>
<feature type="region of interest" description="Disordered" evidence="2">
    <location>
        <begin position="637"/>
        <end position="670"/>
    </location>
</feature>
<dbReference type="Gene3D" id="1.25.40.10">
    <property type="entry name" value="Tetratricopeptide repeat domain"/>
    <property type="match status" value="3"/>
</dbReference>
<proteinExistence type="predicted"/>
<dbReference type="InterPro" id="IPR052943">
    <property type="entry name" value="TMTC_O-mannosyl-trnsfr"/>
</dbReference>
<organism evidence="3 4">
    <name type="scientific">Azospirillum rugosum</name>
    <dbReference type="NCBI Taxonomy" id="416170"/>
    <lineage>
        <taxon>Bacteria</taxon>
        <taxon>Pseudomonadati</taxon>
        <taxon>Pseudomonadota</taxon>
        <taxon>Alphaproteobacteria</taxon>
        <taxon>Rhodospirillales</taxon>
        <taxon>Azospirillaceae</taxon>
        <taxon>Azospirillum</taxon>
    </lineage>
</organism>
<keyword evidence="4" id="KW-1185">Reference proteome</keyword>
<evidence type="ECO:0000313" key="4">
    <source>
        <dbReference type="Proteomes" id="UP000781958"/>
    </source>
</evidence>
<protein>
    <submittedName>
        <fullName evidence="3">Tetratricopeptide (TPR) repeat protein</fullName>
    </submittedName>
</protein>
<name>A0ABS4STK0_9PROT</name>
<dbReference type="Gene3D" id="3.40.50.2000">
    <property type="entry name" value="Glycogen Phosphorylase B"/>
    <property type="match status" value="1"/>
</dbReference>
<keyword evidence="1" id="KW-0802">TPR repeat</keyword>
<dbReference type="PANTHER" id="PTHR44809">
    <property type="match status" value="1"/>
</dbReference>
<feature type="repeat" description="TPR" evidence="1">
    <location>
        <begin position="72"/>
        <end position="105"/>
    </location>
</feature>
<evidence type="ECO:0000256" key="1">
    <source>
        <dbReference type="PROSITE-ProRule" id="PRU00339"/>
    </source>
</evidence>
<dbReference type="SUPFAM" id="SSF53756">
    <property type="entry name" value="UDP-Glycosyltransferase/glycogen phosphorylase"/>
    <property type="match status" value="1"/>
</dbReference>
<dbReference type="EMBL" id="JAGINP010000025">
    <property type="protein sequence ID" value="MBP2295886.1"/>
    <property type="molecule type" value="Genomic_DNA"/>
</dbReference>
<sequence>MATVQEALLIAFDHQQAGRLAEADALYQRILDAVPGHPPALHLRGLLLAQGERLEEACALIERAIEGDGTVPDYHSNLGTLLEALGRVEPATDCLIRAARLDPTRVVPLNGFALRRLKDGARPDLAERALRAAIDLQPLDPDLRVNLAQALDWLGQSAPALAELRRAALLAPGDPALLRDLAERLGVEPGEAGEQALRRALRLDPARPSLWDRLGTRHKVAGRLAGAHHAYERGLALDPAGAELWNNRASVLKGQGAADGALAALRIAATLQPASSAIRNNLGDALMLAGRPAEALEQADAALAVTPDLADARLARATALLTLGRFAEGWDAWEDRWAVQAPGQPPRFPQPAWTGEPLGEGRLLVWGEQGVGDELQFAALLPLLTQAGVRCRLECDARLAPLLARSLPAVEVVARTTPPDPRLSSPDIAAQIPSGSLPRLLLRDAADFRRLHPYLVADPARTAAMRAADGPADKRGKPLVGIAWHTTNPKWGRSRNIPLPDLARALHAAGARMVVLQYGDWAGEVAALAAEGIDIAIPPGLDLRDDLDGLAARIAATDLVVTIDNVTAHMAGALGHPAWVLLGHAADWRWLRDRPDSPWYPSATLFRQPAAGDWGAVLDAVTERLCQVAGGVCQVGGEGRESGRTGPPSQPPPIFDGGRSNPLPREVGEG</sequence>
<dbReference type="InterPro" id="IPR019734">
    <property type="entry name" value="TPR_rpt"/>
</dbReference>
<dbReference type="PANTHER" id="PTHR44809:SF1">
    <property type="entry name" value="PROTEIN O-MANNOSYL-TRANSFERASE TMTC1"/>
    <property type="match status" value="1"/>
</dbReference>
<dbReference type="InterPro" id="IPR011990">
    <property type="entry name" value="TPR-like_helical_dom_sf"/>
</dbReference>
<dbReference type="SMART" id="SM00028">
    <property type="entry name" value="TPR"/>
    <property type="match status" value="7"/>
</dbReference>
<dbReference type="Proteomes" id="UP000781958">
    <property type="component" value="Unassembled WGS sequence"/>
</dbReference>
<gene>
    <name evidence="3" type="ORF">J2851_005700</name>
</gene>
<accession>A0ABS4STK0</accession>